<comment type="caution">
    <text evidence="2">The sequence shown here is derived from an EMBL/GenBank/DDBJ whole genome shotgun (WGS) entry which is preliminary data.</text>
</comment>
<evidence type="ECO:0000313" key="2">
    <source>
        <dbReference type="EMBL" id="GHD63478.1"/>
    </source>
</evidence>
<gene>
    <name evidence="2" type="ORF">GCM10007350_20880</name>
</gene>
<keyword evidence="1" id="KW-1133">Transmembrane helix</keyword>
<dbReference type="InterPro" id="IPR012902">
    <property type="entry name" value="N_methyl_site"/>
</dbReference>
<proteinExistence type="predicted"/>
<keyword evidence="3" id="KW-1185">Reference proteome</keyword>
<sequence length="167" mass="17456">MHAQRGVGLIEVLISLLVISSGLLAISRFQGTLIENAGFTKQRSEAITYAVQQVEAIRNLPSCITPASPPGTPMPPTGFCVGTAYANSALADNNTCDLGAASGTGACYRDATALSGSGASYSRRWRITDSTVGGGVYSKQLDVRIDWTDSRGEAQQTLLSTAIAANR</sequence>
<evidence type="ECO:0000256" key="1">
    <source>
        <dbReference type="SAM" id="Phobius"/>
    </source>
</evidence>
<keyword evidence="1" id="KW-0812">Transmembrane</keyword>
<dbReference type="RefSeq" id="WP_189460532.1">
    <property type="nucleotide sequence ID" value="NZ_BMYO01000005.1"/>
</dbReference>
<name>A0ABQ3H1X8_9NEIS</name>
<reference evidence="3" key="1">
    <citation type="journal article" date="2019" name="Int. J. Syst. Evol. Microbiol.">
        <title>The Global Catalogue of Microorganisms (GCM) 10K type strain sequencing project: providing services to taxonomists for standard genome sequencing and annotation.</title>
        <authorList>
            <consortium name="The Broad Institute Genomics Platform"/>
            <consortium name="The Broad Institute Genome Sequencing Center for Infectious Disease"/>
            <person name="Wu L."/>
            <person name="Ma J."/>
        </authorList>
    </citation>
    <scope>NUCLEOTIDE SEQUENCE [LARGE SCALE GENOMIC DNA]</scope>
    <source>
        <strain evidence="3">KCTC 23701</strain>
    </source>
</reference>
<dbReference type="EMBL" id="BMYO01000005">
    <property type="protein sequence ID" value="GHD63478.1"/>
    <property type="molecule type" value="Genomic_DNA"/>
</dbReference>
<dbReference type="Proteomes" id="UP000604737">
    <property type="component" value="Unassembled WGS sequence"/>
</dbReference>
<feature type="transmembrane region" description="Helical" evidence="1">
    <location>
        <begin position="6"/>
        <end position="26"/>
    </location>
</feature>
<evidence type="ECO:0000313" key="3">
    <source>
        <dbReference type="Proteomes" id="UP000604737"/>
    </source>
</evidence>
<keyword evidence="1" id="KW-0472">Membrane</keyword>
<accession>A0ABQ3H1X8</accession>
<evidence type="ECO:0008006" key="4">
    <source>
        <dbReference type="Google" id="ProtNLM"/>
    </source>
</evidence>
<dbReference type="NCBIfam" id="TIGR02532">
    <property type="entry name" value="IV_pilin_GFxxxE"/>
    <property type="match status" value="1"/>
</dbReference>
<protein>
    <recommendedName>
        <fullName evidence="4">Type IV pilus modification protein PilV</fullName>
    </recommendedName>
</protein>
<dbReference type="Pfam" id="PF07963">
    <property type="entry name" value="N_methyl"/>
    <property type="match status" value="1"/>
</dbReference>
<organism evidence="2 3">
    <name type="scientific">Jeongeupia chitinilytica</name>
    <dbReference type="NCBI Taxonomy" id="1041641"/>
    <lineage>
        <taxon>Bacteria</taxon>
        <taxon>Pseudomonadati</taxon>
        <taxon>Pseudomonadota</taxon>
        <taxon>Betaproteobacteria</taxon>
        <taxon>Neisseriales</taxon>
        <taxon>Chitinibacteraceae</taxon>
        <taxon>Jeongeupia</taxon>
    </lineage>
</organism>